<keyword evidence="2" id="KW-1185">Reference proteome</keyword>
<reference evidence="1 2" key="1">
    <citation type="submission" date="2019-05" db="EMBL/GenBank/DDBJ databases">
        <title>Another draft genome of Portunus trituberculatus and its Hox gene families provides insights of decapod evolution.</title>
        <authorList>
            <person name="Jeong J.-H."/>
            <person name="Song I."/>
            <person name="Kim S."/>
            <person name="Choi T."/>
            <person name="Kim D."/>
            <person name="Ryu S."/>
            <person name="Kim W."/>
        </authorList>
    </citation>
    <scope>NUCLEOTIDE SEQUENCE [LARGE SCALE GENOMIC DNA]</scope>
    <source>
        <tissue evidence="1">Muscle</tissue>
    </source>
</reference>
<sequence>MLRRHRHLYESGDEDGVSHTTAVDFCLTGSPLTPLIEYCHFALDRHMHTELPKLPNEVTARVHFPSVPVAAGSPVCCGSLGTILSIKTGYYTQDFTASFP</sequence>
<dbReference type="AlphaFoldDB" id="A0A5B7CKB8"/>
<dbReference type="Proteomes" id="UP000324222">
    <property type="component" value="Unassembled WGS sequence"/>
</dbReference>
<name>A0A5B7CKB8_PORTR</name>
<proteinExistence type="predicted"/>
<organism evidence="1 2">
    <name type="scientific">Portunus trituberculatus</name>
    <name type="common">Swimming crab</name>
    <name type="synonym">Neptunus trituberculatus</name>
    <dbReference type="NCBI Taxonomy" id="210409"/>
    <lineage>
        <taxon>Eukaryota</taxon>
        <taxon>Metazoa</taxon>
        <taxon>Ecdysozoa</taxon>
        <taxon>Arthropoda</taxon>
        <taxon>Crustacea</taxon>
        <taxon>Multicrustacea</taxon>
        <taxon>Malacostraca</taxon>
        <taxon>Eumalacostraca</taxon>
        <taxon>Eucarida</taxon>
        <taxon>Decapoda</taxon>
        <taxon>Pleocyemata</taxon>
        <taxon>Brachyura</taxon>
        <taxon>Eubrachyura</taxon>
        <taxon>Portunoidea</taxon>
        <taxon>Portunidae</taxon>
        <taxon>Portuninae</taxon>
        <taxon>Portunus</taxon>
    </lineage>
</organism>
<accession>A0A5B7CKB8</accession>
<gene>
    <name evidence="1" type="ORF">E2C01_001399</name>
</gene>
<dbReference type="EMBL" id="VSRR010000044">
    <property type="protein sequence ID" value="MPC08806.1"/>
    <property type="molecule type" value="Genomic_DNA"/>
</dbReference>
<evidence type="ECO:0000313" key="2">
    <source>
        <dbReference type="Proteomes" id="UP000324222"/>
    </source>
</evidence>
<evidence type="ECO:0000313" key="1">
    <source>
        <dbReference type="EMBL" id="MPC08806.1"/>
    </source>
</evidence>
<comment type="caution">
    <text evidence="1">The sequence shown here is derived from an EMBL/GenBank/DDBJ whole genome shotgun (WGS) entry which is preliminary data.</text>
</comment>
<protein>
    <submittedName>
        <fullName evidence="1">Uncharacterized protein</fullName>
    </submittedName>
</protein>